<organism evidence="1 2">
    <name type="scientific">Flavobacterium cheongpyeongense</name>
    <dbReference type="NCBI Taxonomy" id="2212651"/>
    <lineage>
        <taxon>Bacteria</taxon>
        <taxon>Pseudomonadati</taxon>
        <taxon>Bacteroidota</taxon>
        <taxon>Flavobacteriia</taxon>
        <taxon>Flavobacteriales</taxon>
        <taxon>Flavobacteriaceae</taxon>
        <taxon>Flavobacterium</taxon>
    </lineage>
</organism>
<evidence type="ECO:0000313" key="1">
    <source>
        <dbReference type="EMBL" id="PXY41328.1"/>
    </source>
</evidence>
<dbReference type="AlphaFoldDB" id="A0A2V4BQM4"/>
<proteinExistence type="predicted"/>
<reference evidence="1 2" key="1">
    <citation type="submission" date="2018-05" db="EMBL/GenBank/DDBJ databases">
        <title>Flavobacterium sp. strain IMCC34759, incomplete genome.</title>
        <authorList>
            <person name="Joung Y."/>
            <person name="Cho J."/>
        </authorList>
    </citation>
    <scope>NUCLEOTIDE SEQUENCE [LARGE SCALE GENOMIC DNA]</scope>
    <source>
        <strain evidence="1 2">IMCC34759</strain>
    </source>
</reference>
<dbReference type="Proteomes" id="UP000247903">
    <property type="component" value="Unassembled WGS sequence"/>
</dbReference>
<accession>A0A2V4BQM4</accession>
<dbReference type="RefSeq" id="WP_110306116.1">
    <property type="nucleotide sequence ID" value="NZ_QJHK01000005.1"/>
</dbReference>
<name>A0A2V4BQM4_9FLAO</name>
<evidence type="ECO:0000313" key="2">
    <source>
        <dbReference type="Proteomes" id="UP000247903"/>
    </source>
</evidence>
<sequence>MNELLITKQIQETLLKIVSHEDNPVIVFIYIDTSTDENREIVPFLNIYASLIFDGANFDEAIKNAVDNCNSGYIEDVLQDIDSSSFEINLSVFYPDWPDEVEIGDQKILNILNLFVNKNQDKFNLIEKLYFDYVDNFDFVKIIDKSNTKN</sequence>
<dbReference type="OrthoDB" id="1447514at2"/>
<dbReference type="EMBL" id="QJHK01000005">
    <property type="protein sequence ID" value="PXY41328.1"/>
    <property type="molecule type" value="Genomic_DNA"/>
</dbReference>
<protein>
    <submittedName>
        <fullName evidence="1">Uncharacterized protein</fullName>
    </submittedName>
</protein>
<gene>
    <name evidence="1" type="ORF">DMB65_07960</name>
</gene>
<comment type="caution">
    <text evidence="1">The sequence shown here is derived from an EMBL/GenBank/DDBJ whole genome shotgun (WGS) entry which is preliminary data.</text>
</comment>
<keyword evidence="2" id="KW-1185">Reference proteome</keyword>